<dbReference type="RefSeq" id="WP_078932727.1">
    <property type="nucleotide sequence ID" value="NZ_FUWG01000005.1"/>
</dbReference>
<feature type="coiled-coil region" evidence="1">
    <location>
        <begin position="92"/>
        <end position="165"/>
    </location>
</feature>
<feature type="domain" description="C4-type zinc ribbon" evidence="3">
    <location>
        <begin position="199"/>
        <end position="231"/>
    </location>
</feature>
<dbReference type="Gene3D" id="1.10.287.1490">
    <property type="match status" value="1"/>
</dbReference>
<gene>
    <name evidence="4" type="ORF">SAMN02745149_00811</name>
</gene>
<feature type="region of interest" description="Disordered" evidence="2">
    <location>
        <begin position="247"/>
        <end position="295"/>
    </location>
</feature>
<protein>
    <recommendedName>
        <fullName evidence="3">C4-type zinc ribbon domain-containing protein</fullName>
    </recommendedName>
</protein>
<dbReference type="GeneID" id="78316123"/>
<evidence type="ECO:0000256" key="2">
    <source>
        <dbReference type="SAM" id="MobiDB-lite"/>
    </source>
</evidence>
<accession>A0A1T4JUT2</accession>
<dbReference type="Pfam" id="PF02591">
    <property type="entry name" value="Zn_ribbon_9"/>
    <property type="match status" value="1"/>
</dbReference>
<dbReference type="InterPro" id="IPR003743">
    <property type="entry name" value="Zf-RING_7"/>
</dbReference>
<evidence type="ECO:0000259" key="3">
    <source>
        <dbReference type="Pfam" id="PF02591"/>
    </source>
</evidence>
<name>A0A1T4JUT2_TREPO</name>
<dbReference type="OrthoDB" id="9795058at2"/>
<keyword evidence="1" id="KW-0175">Coiled coil</keyword>
<dbReference type="STRING" id="261392.SAMN02745149_00811"/>
<evidence type="ECO:0000313" key="5">
    <source>
        <dbReference type="Proteomes" id="UP000190423"/>
    </source>
</evidence>
<organism evidence="4 5">
    <name type="scientific">Treponema porcinum</name>
    <dbReference type="NCBI Taxonomy" id="261392"/>
    <lineage>
        <taxon>Bacteria</taxon>
        <taxon>Pseudomonadati</taxon>
        <taxon>Spirochaetota</taxon>
        <taxon>Spirochaetia</taxon>
        <taxon>Spirochaetales</taxon>
        <taxon>Treponemataceae</taxon>
        <taxon>Treponema</taxon>
    </lineage>
</organism>
<feature type="compositionally biased region" description="Acidic residues" evidence="2">
    <location>
        <begin position="253"/>
        <end position="295"/>
    </location>
</feature>
<evidence type="ECO:0000256" key="1">
    <source>
        <dbReference type="SAM" id="Coils"/>
    </source>
</evidence>
<proteinExistence type="predicted"/>
<dbReference type="EMBL" id="FUWG01000005">
    <property type="protein sequence ID" value="SJZ33894.1"/>
    <property type="molecule type" value="Genomic_DNA"/>
</dbReference>
<reference evidence="4 5" key="1">
    <citation type="submission" date="2017-02" db="EMBL/GenBank/DDBJ databases">
        <authorList>
            <person name="Peterson S.W."/>
        </authorList>
    </citation>
    <scope>NUCLEOTIDE SEQUENCE [LARGE SCALE GENOMIC DNA]</scope>
    <source>
        <strain evidence="4 5">ATCC BAA-908</strain>
    </source>
</reference>
<dbReference type="Proteomes" id="UP000190423">
    <property type="component" value="Unassembled WGS sequence"/>
</dbReference>
<keyword evidence="5" id="KW-1185">Reference proteome</keyword>
<evidence type="ECO:0000313" key="4">
    <source>
        <dbReference type="EMBL" id="SJZ33894.1"/>
    </source>
</evidence>
<sequence>MVTTEVFEKLKSLQVILGRKYELEAKIDEAPKQLTSQDELLSKLKKEFIEKSKEYEAVKESVLSIKAELETAVRTREEGEKNMDTITTHREYEALDKQISEASLKEAELRKSLQKEEKTLAELDDIIKSTEAMIASQENDLNTSKETLNNQINTYKTELDELGKQEEGIVPGLDQEILFKFQRIIQRNSEGIVAVKNGVCTGCHMILPAQFANEVHVGEKILFCPYCSRILFYEQSDDDSQETFFNDSGSLADLDDDFADDEEYDEENEFMDEDESSEDDVSGDDGDEFEEDSEE</sequence>
<dbReference type="AlphaFoldDB" id="A0A1T4JUT2"/>